<keyword evidence="1" id="KW-0812">Transmembrane</keyword>
<dbReference type="Gene3D" id="3.40.50.360">
    <property type="match status" value="1"/>
</dbReference>
<dbReference type="HOGENOM" id="CLU_923775_0_0_5"/>
<dbReference type="RefSeq" id="WP_015828724.1">
    <property type="nucleotide sequence ID" value="NC_012982.1"/>
</dbReference>
<proteinExistence type="predicted"/>
<protein>
    <recommendedName>
        <fullName evidence="4">Dialkylrecorsinol condensing enzyme</fullName>
    </recommendedName>
</protein>
<sequence>MLKVLAVGFSQTGQLSRLMDSVLGPVNESTQIEVTRITLETHRKFPFPWNFFNFFDTMPECVYEDAPAIEPKDLDPDAEFDLIILGYQAWFLSPCPPIISFLKSEAARKIINGKPVMTLIGCRNMWLMAQESIKERVDDLGGHLIDNVVLVDEAHAAYTFYSTPIWMLTGNKGPYFNGKIPKAGLTDEQIENASRFGDAIVRQLPNRDVADTSPMMSGLGAVKISEGLIASEKVAKRNFRMWGGLMRKFGNPDAIARKFILIIYFTFLAIIVLTIMPILAVVKKLLKPFTKAKVASQKAYFARPSGEGRELWDVEQAEKLEKGTV</sequence>
<accession>C6XR43</accession>
<organism evidence="2 3">
    <name type="scientific">Hirschia baltica (strain ATCC 49814 / DSM 5838 / IFAM 1418)</name>
    <dbReference type="NCBI Taxonomy" id="582402"/>
    <lineage>
        <taxon>Bacteria</taxon>
        <taxon>Pseudomonadati</taxon>
        <taxon>Pseudomonadota</taxon>
        <taxon>Alphaproteobacteria</taxon>
        <taxon>Hyphomonadales</taxon>
        <taxon>Hyphomonadaceae</taxon>
        <taxon>Hirschia</taxon>
    </lineage>
</organism>
<dbReference type="EMBL" id="CP001678">
    <property type="protein sequence ID" value="ACT60574.1"/>
    <property type="molecule type" value="Genomic_DNA"/>
</dbReference>
<dbReference type="SUPFAM" id="SSF52218">
    <property type="entry name" value="Flavoproteins"/>
    <property type="match status" value="1"/>
</dbReference>
<dbReference type="eggNOG" id="COG0716">
    <property type="taxonomic scope" value="Bacteria"/>
</dbReference>
<evidence type="ECO:0000313" key="3">
    <source>
        <dbReference type="Proteomes" id="UP000002745"/>
    </source>
</evidence>
<keyword evidence="1" id="KW-1133">Transmembrane helix</keyword>
<evidence type="ECO:0000313" key="2">
    <source>
        <dbReference type="EMBL" id="ACT60574.1"/>
    </source>
</evidence>
<dbReference type="AlphaFoldDB" id="C6XR43"/>
<dbReference type="InterPro" id="IPR029039">
    <property type="entry name" value="Flavoprotein-like_sf"/>
</dbReference>
<keyword evidence="3" id="KW-1185">Reference proteome</keyword>
<name>C6XR43_HIRBI</name>
<evidence type="ECO:0000256" key="1">
    <source>
        <dbReference type="SAM" id="Phobius"/>
    </source>
</evidence>
<dbReference type="STRING" id="582402.Hbal_2903"/>
<dbReference type="KEGG" id="hba:Hbal_2903"/>
<gene>
    <name evidence="2" type="ordered locus">Hbal_2903</name>
</gene>
<feature type="transmembrane region" description="Helical" evidence="1">
    <location>
        <begin position="259"/>
        <end position="282"/>
    </location>
</feature>
<keyword evidence="1" id="KW-0472">Membrane</keyword>
<evidence type="ECO:0008006" key="4">
    <source>
        <dbReference type="Google" id="ProtNLM"/>
    </source>
</evidence>
<dbReference type="OrthoDB" id="4547866at2"/>
<reference evidence="3" key="1">
    <citation type="journal article" date="2011" name="J. Bacteriol.">
        <title>Genome sequences of eight morphologically diverse alphaproteobacteria.</title>
        <authorList>
            <consortium name="US DOE Joint Genome Institute"/>
            <person name="Brown P.J."/>
            <person name="Kysela D.T."/>
            <person name="Buechlein A."/>
            <person name="Hemmerich C."/>
            <person name="Brun Y.V."/>
        </authorList>
    </citation>
    <scope>NUCLEOTIDE SEQUENCE [LARGE SCALE GENOMIC DNA]</scope>
    <source>
        <strain evidence="3">ATCC 49814 / DSM 5838 / IFAM 1418</strain>
    </source>
</reference>
<dbReference type="Proteomes" id="UP000002745">
    <property type="component" value="Chromosome"/>
</dbReference>